<dbReference type="PANTHER" id="PTHR43615:SF1">
    <property type="entry name" value="PPDK_N DOMAIN-CONTAINING PROTEIN"/>
    <property type="match status" value="1"/>
</dbReference>
<dbReference type="InterPro" id="IPR036637">
    <property type="entry name" value="Phosphohistidine_dom_sf"/>
</dbReference>
<evidence type="ECO:0000259" key="2">
    <source>
        <dbReference type="Pfam" id="PF01326"/>
    </source>
</evidence>
<evidence type="ECO:0000259" key="1">
    <source>
        <dbReference type="Pfam" id="PF00391"/>
    </source>
</evidence>
<dbReference type="PANTHER" id="PTHR43615">
    <property type="entry name" value="PHOSPHOENOLPYRUVATE SYNTHASE-RELATED"/>
    <property type="match status" value="1"/>
</dbReference>
<evidence type="ECO:0000313" key="3">
    <source>
        <dbReference type="EMBL" id="XAN06234.1"/>
    </source>
</evidence>
<keyword evidence="4" id="KW-1185">Reference proteome</keyword>
<sequence length="850" mass="90314">MTTPLARFGGKGANLITLRDAGLPVPEFVVIPTEEYAEFVATSGLAGEIESALGHPDRADPDRDETSEHLRAAFRAASPTTTQRARLLTQLGHLTTTPVAVRSSATAEDLPGLSFAGQQDSFLDVTGPDAILEAIVDCWSSIWTARAISYRDRNAIDHLDVSIAVVIQRMIPAEASGVLFTANPQTGRRNETVIESVRGLGDALVSGLIEPDSHTLDTPSGRLIDHHLTADGPRLSPAELDALRTLGQKVQALQQSPQDIEWAIADGRVHLLQARAITSLYPIPDPHEPNDVWFSFGAFQGMLAPITPLGQDVLRMMIAGAASLGGVRGDWRAGRTLVPAGERLWVRTTPILQTAIGRRVLTVVPSLDPGIAAIMTRLADEPAFGVRRRLPQPTSARGLARFLGTIAPGVPRTLADPEGTRARLDAAAEETVASVRRDLAPNHAADADPQARLTARASGIEQHAQALLAGLLPAFGPIMAPSILMLRQLQRIAATTDLPDAAQLPLVILRSLPGNVTTGMDLTLADLAAQLRADPALRDLLTSADPNTLATRFLAGDLPPRAQQTVAGFLDTYGMRVVAEIDLGAPRWRDDPTPVFQTLGGYIAADDQPHPRALHAAGAVAADAAIEQLAGAVGPLEARRIRLLARTLRGVFGARETPKFTIIRCFGIFREALAASAADLVAAGRLHNPDDIYFLHFDELQLAFTHDFRDEIAERRTTHAAEARRPRIPRVLVGDGRALHEGLGADGDLIGAGVSPGVAEGPARIVFDPRHARLDPGDILVCPGTDPAWTPLFLTAGGLITEVGGMMTHGSVVARECGIPAVVGVDAATTRLTDGQRIRIDGTSGAIALL</sequence>
<dbReference type="Gene3D" id="3.50.30.10">
    <property type="entry name" value="Phosphohistidine domain"/>
    <property type="match status" value="1"/>
</dbReference>
<proteinExistence type="predicted"/>
<dbReference type="Pfam" id="PF00391">
    <property type="entry name" value="PEP-utilizers"/>
    <property type="match status" value="1"/>
</dbReference>
<reference evidence="3 4" key="1">
    <citation type="submission" date="2024-04" db="EMBL/GenBank/DDBJ databases">
        <title>Isolation of an actinomycete strain from pig manure.</title>
        <authorList>
            <person name="Gong T."/>
            <person name="Yu Z."/>
            <person name="An M."/>
            <person name="Wei C."/>
            <person name="Yang W."/>
            <person name="Liu L."/>
        </authorList>
    </citation>
    <scope>NUCLEOTIDE SEQUENCE [LARGE SCALE GENOMIC DNA]</scope>
    <source>
        <strain evidence="3 4">ZF39</strain>
    </source>
</reference>
<dbReference type="Gene3D" id="3.30.470.20">
    <property type="entry name" value="ATP-grasp fold, B domain"/>
    <property type="match status" value="2"/>
</dbReference>
<organism evidence="3 4">
    <name type="scientific">Ammonicoccus fulvus</name>
    <dbReference type="NCBI Taxonomy" id="3138240"/>
    <lineage>
        <taxon>Bacteria</taxon>
        <taxon>Bacillati</taxon>
        <taxon>Actinomycetota</taxon>
        <taxon>Actinomycetes</taxon>
        <taxon>Propionibacteriales</taxon>
        <taxon>Propionibacteriaceae</taxon>
        <taxon>Ammonicoccus</taxon>
    </lineage>
</organism>
<dbReference type="InterPro" id="IPR008279">
    <property type="entry name" value="PEP-util_enz_mobile_dom"/>
</dbReference>
<feature type="domain" description="Pyruvate phosphate dikinase AMP/ATP-binding" evidence="2">
    <location>
        <begin position="7"/>
        <end position="228"/>
    </location>
</feature>
<dbReference type="RefSeq" id="WP_425307666.1">
    <property type="nucleotide sequence ID" value="NZ_CP154795.1"/>
</dbReference>
<accession>A0ABZ3FMB1</accession>
<protein>
    <submittedName>
        <fullName evidence="3">PEP/pyruvate-binding domain-containing protein</fullName>
    </submittedName>
</protein>
<name>A0ABZ3FMB1_9ACTN</name>
<feature type="domain" description="PEP-utilising enzyme mobile" evidence="1">
    <location>
        <begin position="775"/>
        <end position="845"/>
    </location>
</feature>
<dbReference type="EMBL" id="CP154795">
    <property type="protein sequence ID" value="XAN06234.1"/>
    <property type="molecule type" value="Genomic_DNA"/>
</dbReference>
<gene>
    <name evidence="3" type="ORF">AADG42_02550</name>
</gene>
<dbReference type="Pfam" id="PF01326">
    <property type="entry name" value="PPDK_N"/>
    <property type="match status" value="1"/>
</dbReference>
<dbReference type="SUPFAM" id="SSF56059">
    <property type="entry name" value="Glutathione synthetase ATP-binding domain-like"/>
    <property type="match status" value="1"/>
</dbReference>
<dbReference type="InterPro" id="IPR002192">
    <property type="entry name" value="PPDK_AMP/ATP-bd"/>
</dbReference>
<evidence type="ECO:0000313" key="4">
    <source>
        <dbReference type="Proteomes" id="UP001442841"/>
    </source>
</evidence>
<dbReference type="Proteomes" id="UP001442841">
    <property type="component" value="Chromosome"/>
</dbReference>
<dbReference type="Gene3D" id="3.30.1490.20">
    <property type="entry name" value="ATP-grasp fold, A domain"/>
    <property type="match status" value="1"/>
</dbReference>
<dbReference type="InterPro" id="IPR013815">
    <property type="entry name" value="ATP_grasp_subdomain_1"/>
</dbReference>
<dbReference type="InterPro" id="IPR051549">
    <property type="entry name" value="PEP_Utilizing_Enz"/>
</dbReference>
<dbReference type="SUPFAM" id="SSF52009">
    <property type="entry name" value="Phosphohistidine domain"/>
    <property type="match status" value="1"/>
</dbReference>